<protein>
    <submittedName>
        <fullName evidence="1">Uncharacterized protein</fullName>
    </submittedName>
</protein>
<dbReference type="Proteomes" id="UP000077278">
    <property type="component" value="Unassembled WGS sequence"/>
</dbReference>
<proteinExistence type="predicted"/>
<organism evidence="1 2">
    <name type="scientific">Enterobacter roggenkampii</name>
    <dbReference type="NCBI Taxonomy" id="1812935"/>
    <lineage>
        <taxon>Bacteria</taxon>
        <taxon>Pseudomonadati</taxon>
        <taxon>Pseudomonadota</taxon>
        <taxon>Gammaproteobacteria</taxon>
        <taxon>Enterobacterales</taxon>
        <taxon>Enterobacteriaceae</taxon>
        <taxon>Enterobacter</taxon>
        <taxon>Enterobacter cloacae complex</taxon>
    </lineage>
</organism>
<sequence>MDAMSIVLADDKALHPNAFLEKGRHQERQAVRPVRQARRVVAAHQATHRHARGGVQQGQHGVKHFPADVFIVDINAVRAGLLELVGKIRGVVIQTQVKPEHLNGMAAFLCATGDADHPATFDFADLTNCRANRAGRRRHHQRFTRFRLPDIQQPHIGGKARHTQYAQRPGRMRRIFAQLHQAAAVREFIFLPAAVAQHPFTGFEVGMV</sequence>
<accession>A0ABD7KF55</accession>
<name>A0ABD7KF55_9ENTR</name>
<reference evidence="1 2" key="1">
    <citation type="submission" date="2016-03" db="EMBL/GenBank/DDBJ databases">
        <authorList>
            <consortium name="Pathogen Informatics"/>
        </authorList>
    </citation>
    <scope>NUCLEOTIDE SEQUENCE [LARGE SCALE GENOMIC DNA]</scope>
    <source>
        <strain evidence="2">e264</strain>
    </source>
</reference>
<evidence type="ECO:0000313" key="1">
    <source>
        <dbReference type="EMBL" id="SAB90506.1"/>
    </source>
</evidence>
<evidence type="ECO:0000313" key="2">
    <source>
        <dbReference type="Proteomes" id="UP000077278"/>
    </source>
</evidence>
<gene>
    <name evidence="1" type="ORF">SAMEA2273136_01412</name>
</gene>
<comment type="caution">
    <text evidence="1">The sequence shown here is derived from an EMBL/GenBank/DDBJ whole genome shotgun (WGS) entry which is preliminary data.</text>
</comment>
<dbReference type="AlphaFoldDB" id="A0ABD7KF55"/>
<dbReference type="EMBL" id="FKDD01000005">
    <property type="protein sequence ID" value="SAB90506.1"/>
    <property type="molecule type" value="Genomic_DNA"/>
</dbReference>